<dbReference type="InterPro" id="IPR011761">
    <property type="entry name" value="ATP-grasp"/>
</dbReference>
<keyword evidence="1" id="KW-0067">ATP-binding</keyword>
<sequence length="333" mass="35744">MLRLAMSTRSETFDRIRGPLRERGIDVVHLRATERTLRLTADGDRPADPVDPAPEEVDVGFVYPTRLMEGGALDARLSIPWVNGRGAVVTSRNKAAVTSALDAAGLPVPRTVMVSNPVAESEVLASLEDAGLSFPVVIKPNSTTRGTGVAKASDVDDLAGTIDHLNLVHDYRATGDKSYLIQEFLPGSRDYRVMVLDGECVGAVERRIPDGEGDPRSGDGGGGESGGGNGDEGEDGNGNGGRNRGRGGGDRWKHNVHRGAVATAVDLPERHRELAERAARELDIDYLGVDLLETDDRLVVVETNARPTVDAGKYEVDFYDRLAGLIRDTARRS</sequence>
<gene>
    <name evidence="4" type="ORF">ACFQE9_08140</name>
</gene>
<dbReference type="Proteomes" id="UP001596296">
    <property type="component" value="Unassembled WGS sequence"/>
</dbReference>
<accession>A0ABD5UXL9</accession>
<dbReference type="PANTHER" id="PTHR21621">
    <property type="entry name" value="RIBOSOMAL PROTEIN S6 MODIFICATION PROTEIN"/>
    <property type="match status" value="1"/>
</dbReference>
<dbReference type="RefSeq" id="WP_379743002.1">
    <property type="nucleotide sequence ID" value="NZ_JBHSVN010000001.1"/>
</dbReference>
<keyword evidence="4" id="KW-0436">Ligase</keyword>
<dbReference type="InterPro" id="IPR013651">
    <property type="entry name" value="ATP-grasp_RimK-type"/>
</dbReference>
<name>A0ABD5UXL9_9EURY</name>
<evidence type="ECO:0000313" key="4">
    <source>
        <dbReference type="EMBL" id="MFC6892573.1"/>
    </source>
</evidence>
<dbReference type="AlphaFoldDB" id="A0ABD5UXL9"/>
<comment type="caution">
    <text evidence="4">The sequence shown here is derived from an EMBL/GenBank/DDBJ whole genome shotgun (WGS) entry which is preliminary data.</text>
</comment>
<evidence type="ECO:0000259" key="3">
    <source>
        <dbReference type="PROSITE" id="PS50975"/>
    </source>
</evidence>
<proteinExistence type="predicted"/>
<feature type="region of interest" description="Disordered" evidence="2">
    <location>
        <begin position="205"/>
        <end position="255"/>
    </location>
</feature>
<keyword evidence="1" id="KW-0547">Nucleotide-binding</keyword>
<dbReference type="PANTHER" id="PTHR21621:SF0">
    <property type="entry name" value="BETA-CITRYLGLUTAMATE SYNTHASE B-RELATED"/>
    <property type="match status" value="1"/>
</dbReference>
<dbReference type="PROSITE" id="PS50975">
    <property type="entry name" value="ATP_GRASP"/>
    <property type="match status" value="1"/>
</dbReference>
<evidence type="ECO:0000313" key="5">
    <source>
        <dbReference type="Proteomes" id="UP001596296"/>
    </source>
</evidence>
<dbReference type="GO" id="GO:0016874">
    <property type="term" value="F:ligase activity"/>
    <property type="evidence" value="ECO:0007669"/>
    <property type="project" value="UniProtKB-KW"/>
</dbReference>
<protein>
    <submittedName>
        <fullName evidence="4">RimK family alpha-L-glutamate ligase</fullName>
    </submittedName>
</protein>
<dbReference type="Pfam" id="PF08443">
    <property type="entry name" value="RimK"/>
    <property type="match status" value="2"/>
</dbReference>
<organism evidence="4 5">
    <name type="scientific">Halopenitus salinus</name>
    <dbReference type="NCBI Taxonomy" id="1198295"/>
    <lineage>
        <taxon>Archaea</taxon>
        <taxon>Methanobacteriati</taxon>
        <taxon>Methanobacteriota</taxon>
        <taxon>Stenosarchaea group</taxon>
        <taxon>Halobacteria</taxon>
        <taxon>Halobacteriales</taxon>
        <taxon>Haloferacaceae</taxon>
        <taxon>Halopenitus</taxon>
    </lineage>
</organism>
<dbReference type="SUPFAM" id="SSF56059">
    <property type="entry name" value="Glutathione synthetase ATP-binding domain-like"/>
    <property type="match status" value="1"/>
</dbReference>
<feature type="compositionally biased region" description="Basic and acidic residues" evidence="2">
    <location>
        <begin position="205"/>
        <end position="217"/>
    </location>
</feature>
<feature type="domain" description="ATP-grasp" evidence="3">
    <location>
        <begin position="98"/>
        <end position="330"/>
    </location>
</feature>
<dbReference type="EMBL" id="JBHSXL010000006">
    <property type="protein sequence ID" value="MFC6892573.1"/>
    <property type="molecule type" value="Genomic_DNA"/>
</dbReference>
<keyword evidence="5" id="KW-1185">Reference proteome</keyword>
<dbReference type="Gene3D" id="3.30.470.20">
    <property type="entry name" value="ATP-grasp fold, B domain"/>
    <property type="match status" value="2"/>
</dbReference>
<dbReference type="GO" id="GO:0005524">
    <property type="term" value="F:ATP binding"/>
    <property type="evidence" value="ECO:0007669"/>
    <property type="project" value="UniProtKB-UniRule"/>
</dbReference>
<reference evidence="4 5" key="1">
    <citation type="journal article" date="2019" name="Int. J. Syst. Evol. Microbiol.">
        <title>The Global Catalogue of Microorganisms (GCM) 10K type strain sequencing project: providing services to taxonomists for standard genome sequencing and annotation.</title>
        <authorList>
            <consortium name="The Broad Institute Genomics Platform"/>
            <consortium name="The Broad Institute Genome Sequencing Center for Infectious Disease"/>
            <person name="Wu L."/>
            <person name="Ma J."/>
        </authorList>
    </citation>
    <scope>NUCLEOTIDE SEQUENCE [LARGE SCALE GENOMIC DNA]</scope>
    <source>
        <strain evidence="4 5">SKJ47</strain>
    </source>
</reference>
<evidence type="ECO:0000256" key="2">
    <source>
        <dbReference type="SAM" id="MobiDB-lite"/>
    </source>
</evidence>
<feature type="compositionally biased region" description="Gly residues" evidence="2">
    <location>
        <begin position="218"/>
        <end position="242"/>
    </location>
</feature>
<evidence type="ECO:0000256" key="1">
    <source>
        <dbReference type="PROSITE-ProRule" id="PRU00409"/>
    </source>
</evidence>